<dbReference type="PANTHER" id="PTHR46732:SF8">
    <property type="entry name" value="ATP-DEPENDENT PROTEASE LA (LON) DOMAIN PROTEIN"/>
    <property type="match status" value="1"/>
</dbReference>
<dbReference type="PANTHER" id="PTHR46732">
    <property type="entry name" value="ATP-DEPENDENT PROTEASE LA (LON) DOMAIN PROTEIN"/>
    <property type="match status" value="1"/>
</dbReference>
<accession>A0A1G6W4L1</accession>
<dbReference type="AlphaFoldDB" id="A0A1G6W4L1"/>
<dbReference type="STRING" id="265719.SAMN04488509_10499"/>
<feature type="domain" description="Lon N-terminal" evidence="2">
    <location>
        <begin position="6"/>
        <end position="194"/>
    </location>
</feature>
<dbReference type="InterPro" id="IPR046336">
    <property type="entry name" value="Lon_prtase_N_sf"/>
</dbReference>
<dbReference type="SUPFAM" id="SSF88697">
    <property type="entry name" value="PUA domain-like"/>
    <property type="match status" value="1"/>
</dbReference>
<dbReference type="SMART" id="SM00464">
    <property type="entry name" value="LON"/>
    <property type="match status" value="1"/>
</dbReference>
<dbReference type="Pfam" id="PF02190">
    <property type="entry name" value="LON_substr_bdg"/>
    <property type="match status" value="1"/>
</dbReference>
<evidence type="ECO:0000313" key="4">
    <source>
        <dbReference type="Proteomes" id="UP000199603"/>
    </source>
</evidence>
<name>A0A1G6W4L1_9GAMM</name>
<keyword evidence="1" id="KW-0175">Coiled coil</keyword>
<evidence type="ECO:0000256" key="1">
    <source>
        <dbReference type="SAM" id="Coils"/>
    </source>
</evidence>
<keyword evidence="4" id="KW-1185">Reference proteome</keyword>
<dbReference type="PROSITE" id="PS51787">
    <property type="entry name" value="LON_N"/>
    <property type="match status" value="1"/>
</dbReference>
<dbReference type="InterPro" id="IPR003111">
    <property type="entry name" value="Lon_prtase_N"/>
</dbReference>
<dbReference type="Gene3D" id="1.10.4060.10">
    <property type="entry name" value="BPP1347 like domain"/>
    <property type="match status" value="1"/>
</dbReference>
<protein>
    <recommendedName>
        <fullName evidence="2">Lon N-terminal domain-containing protein</fullName>
    </recommendedName>
</protein>
<dbReference type="OrthoDB" id="8558970at2"/>
<evidence type="ECO:0000259" key="2">
    <source>
        <dbReference type="PROSITE" id="PS51787"/>
    </source>
</evidence>
<dbReference type="EMBL" id="FNAG01000004">
    <property type="protein sequence ID" value="SDD60167.1"/>
    <property type="molecule type" value="Genomic_DNA"/>
</dbReference>
<dbReference type="Proteomes" id="UP000199603">
    <property type="component" value="Unassembled WGS sequence"/>
</dbReference>
<dbReference type="RefSeq" id="WP_091241752.1">
    <property type="nucleotide sequence ID" value="NZ_FNAG01000004.1"/>
</dbReference>
<sequence>MADRDLPLFPLRTVLFPGGELRLRVFEPRYLDLVRECSRQGTPFGVSLILDGVEAGGPALPAAVGTTARIVDFYTLPDGLLGLRCVGESRFRVRQTRMRDTGLIIGEVEALQTFTPEPVAAQHGLLAQLLERLLAHFGGPHGDAGKAELDDAHWVGFRLAEMLPFENEARQVLLELDSAEARLDRILEALPQFQSEA</sequence>
<dbReference type="Gene3D" id="2.30.130.40">
    <property type="entry name" value="LON domain-like"/>
    <property type="match status" value="1"/>
</dbReference>
<proteinExistence type="predicted"/>
<reference evidence="3 4" key="1">
    <citation type="submission" date="2016-10" db="EMBL/GenBank/DDBJ databases">
        <authorList>
            <person name="de Groot N.N."/>
        </authorList>
    </citation>
    <scope>NUCLEOTIDE SEQUENCE [LARGE SCALE GENOMIC DNA]</scope>
    <source>
        <strain evidence="3 4">DSM 16957</strain>
    </source>
</reference>
<evidence type="ECO:0000313" key="3">
    <source>
        <dbReference type="EMBL" id="SDD60167.1"/>
    </source>
</evidence>
<dbReference type="InterPro" id="IPR015947">
    <property type="entry name" value="PUA-like_sf"/>
</dbReference>
<organism evidence="3 4">
    <name type="scientific">Aquimonas voraii</name>
    <dbReference type="NCBI Taxonomy" id="265719"/>
    <lineage>
        <taxon>Bacteria</taxon>
        <taxon>Pseudomonadati</taxon>
        <taxon>Pseudomonadota</taxon>
        <taxon>Gammaproteobacteria</taxon>
        <taxon>Lysobacterales</taxon>
        <taxon>Lysobacteraceae</taxon>
        <taxon>Aquimonas</taxon>
    </lineage>
</organism>
<gene>
    <name evidence="3" type="ORF">SAMN04488509_10499</name>
</gene>
<feature type="coiled-coil region" evidence="1">
    <location>
        <begin position="169"/>
        <end position="196"/>
    </location>
</feature>